<organismHost>
    <name type="scientific">Escherichia coli</name>
    <dbReference type="NCBI Taxonomy" id="562"/>
</organismHost>
<keyword evidence="2" id="KW-1185">Reference proteome</keyword>
<reference evidence="1 2" key="1">
    <citation type="submission" date="2018-12" db="EMBL/GenBank/DDBJ databases">
        <title>Still something new to discover - new insights into E. coli phage diversity and taxonomy.</title>
        <authorList>
            <person name="Korf I.H.E."/>
            <person name="Adriaennsens E."/>
            <person name="Dreiseikelmann B."/>
            <person name="Kropinski A."/>
            <person name="Nimtz M."/>
            <person name="Meier-Kolthoff J.P."/>
            <person name="Rohde M."/>
            <person name="van Raaij M."/>
            <person name="Wittmann J."/>
        </authorList>
    </citation>
    <scope>NUCLEOTIDE SEQUENCE [LARGE SCALE GENOMIC DNA]</scope>
</reference>
<sequence>MNPLKRAVSSILNFIPNYQRTERYRHWYNFVYLPVVEGHIANLEKVGGDKKYLMVTIPDIIRKIYEDQEEFPNVADILLFIQAYRFRLTPPKSVVRPWFGTKTDGVEQAMKQRFNDQFARHTPRALRVMMEILNRPDMCVIPMIIESELFYLFDKRFEVTIVEYGDGLLVFSYVDCDGVGDVRYVVLDVEDRSSAMTAAQLRRFVAYLEWRDEDDEVRRKNHIRQKYTRLSAS</sequence>
<proteinExistence type="predicted"/>
<accession>A0A482GE19</accession>
<name>A0A482GE19_BPGOS</name>
<dbReference type="Proteomes" id="UP000294673">
    <property type="component" value="Segment"/>
</dbReference>
<evidence type="ECO:0000313" key="2">
    <source>
        <dbReference type="Proteomes" id="UP000294673"/>
    </source>
</evidence>
<evidence type="ECO:0000313" key="1">
    <source>
        <dbReference type="EMBL" id="QBO63794.1"/>
    </source>
</evidence>
<dbReference type="EMBL" id="MK327938">
    <property type="protein sequence ID" value="QBO63794.1"/>
    <property type="molecule type" value="Genomic_DNA"/>
</dbReference>
<organism evidence="1 2">
    <name type="scientific">Escherichia phage vB_EcoM_Goslar</name>
    <dbReference type="NCBI Taxonomy" id="2502409"/>
    <lineage>
        <taxon>Viruses</taxon>
        <taxon>Duplodnaviria</taxon>
        <taxon>Heunggongvirae</taxon>
        <taxon>Uroviricota</taxon>
        <taxon>Caudoviricetes</taxon>
        <taxon>Chimalliviridae</taxon>
        <taxon>Goslarvirus</taxon>
        <taxon>Goslarvirus goslar</taxon>
    </lineage>
</organism>
<gene>
    <name evidence="1" type="ORF">Goslar_00001</name>
</gene>
<protein>
    <submittedName>
        <fullName evidence="1">Uncharacterized protein</fullName>
    </submittedName>
</protein>